<dbReference type="EMBL" id="JAGTTL010000024">
    <property type="protein sequence ID" value="KAK6303628.1"/>
    <property type="molecule type" value="Genomic_DNA"/>
</dbReference>
<keyword evidence="3" id="KW-0227">DNA damage</keyword>
<comment type="subcellular location">
    <subcellularLocation>
        <location evidence="1">Nucleus</location>
    </subcellularLocation>
</comment>
<keyword evidence="4" id="KW-0234">DNA repair</keyword>
<accession>A0AAN8L3W5</accession>
<organism evidence="7 8">
    <name type="scientific">Coregonus suidteri</name>
    <dbReference type="NCBI Taxonomy" id="861788"/>
    <lineage>
        <taxon>Eukaryota</taxon>
        <taxon>Metazoa</taxon>
        <taxon>Chordata</taxon>
        <taxon>Craniata</taxon>
        <taxon>Vertebrata</taxon>
        <taxon>Euteleostomi</taxon>
        <taxon>Actinopterygii</taxon>
        <taxon>Neopterygii</taxon>
        <taxon>Teleostei</taxon>
        <taxon>Protacanthopterygii</taxon>
        <taxon>Salmoniformes</taxon>
        <taxon>Salmonidae</taxon>
        <taxon>Coregoninae</taxon>
        <taxon>Coregonus</taxon>
    </lineage>
</organism>
<evidence type="ECO:0000313" key="7">
    <source>
        <dbReference type="EMBL" id="KAK6303628.1"/>
    </source>
</evidence>
<dbReference type="AlphaFoldDB" id="A0AAN8L3W5"/>
<comment type="caution">
    <text evidence="7">The sequence shown here is derived from an EMBL/GenBank/DDBJ whole genome shotgun (WGS) entry which is preliminary data.</text>
</comment>
<dbReference type="SMART" id="SM01032">
    <property type="entry name" value="BHD_3"/>
    <property type="match status" value="1"/>
</dbReference>
<reference evidence="7 8" key="1">
    <citation type="submission" date="2021-04" db="EMBL/GenBank/DDBJ databases">
        <authorList>
            <person name="De Guttry C."/>
            <person name="Zahm M."/>
            <person name="Klopp C."/>
            <person name="Cabau C."/>
            <person name="Louis A."/>
            <person name="Berthelot C."/>
            <person name="Parey E."/>
            <person name="Roest Crollius H."/>
            <person name="Montfort J."/>
            <person name="Robinson-Rechavi M."/>
            <person name="Bucao C."/>
            <person name="Bouchez O."/>
            <person name="Gislard M."/>
            <person name="Lluch J."/>
            <person name="Milhes M."/>
            <person name="Lampietro C."/>
            <person name="Lopez Roques C."/>
            <person name="Donnadieu C."/>
            <person name="Braasch I."/>
            <person name="Desvignes T."/>
            <person name="Postlethwait J."/>
            <person name="Bobe J."/>
            <person name="Wedekind C."/>
            <person name="Guiguen Y."/>
        </authorList>
    </citation>
    <scope>NUCLEOTIDE SEQUENCE [LARGE SCALE GENOMIC DNA]</scope>
    <source>
        <strain evidence="7">Cs_M1</strain>
        <tissue evidence="7">Blood</tissue>
    </source>
</reference>
<keyword evidence="8" id="KW-1185">Reference proteome</keyword>
<dbReference type="GO" id="GO:0005737">
    <property type="term" value="C:cytoplasm"/>
    <property type="evidence" value="ECO:0007669"/>
    <property type="project" value="TreeGrafter"/>
</dbReference>
<sequence>MAKTKELSKDVRDKIVDLHKAGMGYKTIAKQLGEKVPRNDFGNVFLFKPCMLPVGCVHLQLPNLNRVAKKLDMDCASAVTGFDFHHGGYFHAVTDGYIVCEEHEEILRAACVEDQEIQR</sequence>
<comment type="similarity">
    <text evidence="2">Belongs to the XPC family.</text>
</comment>
<dbReference type="GO" id="GO:0006298">
    <property type="term" value="P:mismatch repair"/>
    <property type="evidence" value="ECO:0007669"/>
    <property type="project" value="TreeGrafter"/>
</dbReference>
<dbReference type="PANTHER" id="PTHR12135">
    <property type="entry name" value="DNA REPAIR PROTEIN XP-C / RAD4"/>
    <property type="match status" value="1"/>
</dbReference>
<dbReference type="GO" id="GO:0071942">
    <property type="term" value="C:XPC complex"/>
    <property type="evidence" value="ECO:0007669"/>
    <property type="project" value="TreeGrafter"/>
</dbReference>
<gene>
    <name evidence="7" type="ORF">J4Q44_G00260820</name>
</gene>
<dbReference type="InterPro" id="IPR018328">
    <property type="entry name" value="Rad4_beta-hairpin_dom3"/>
</dbReference>
<dbReference type="GO" id="GO:0003684">
    <property type="term" value="F:damaged DNA binding"/>
    <property type="evidence" value="ECO:0007669"/>
    <property type="project" value="InterPro"/>
</dbReference>
<dbReference type="PANTHER" id="PTHR12135:SF0">
    <property type="entry name" value="DNA REPAIR PROTEIN COMPLEMENTING XP-C CELLS"/>
    <property type="match status" value="1"/>
</dbReference>
<evidence type="ECO:0000259" key="6">
    <source>
        <dbReference type="SMART" id="SM01032"/>
    </source>
</evidence>
<evidence type="ECO:0000256" key="2">
    <source>
        <dbReference type="ARBA" id="ARBA00009525"/>
    </source>
</evidence>
<evidence type="ECO:0000313" key="8">
    <source>
        <dbReference type="Proteomes" id="UP001356427"/>
    </source>
</evidence>
<evidence type="ECO:0000256" key="4">
    <source>
        <dbReference type="ARBA" id="ARBA00023204"/>
    </source>
</evidence>
<dbReference type="GO" id="GO:0003697">
    <property type="term" value="F:single-stranded DNA binding"/>
    <property type="evidence" value="ECO:0007669"/>
    <property type="project" value="TreeGrafter"/>
</dbReference>
<dbReference type="FunFam" id="3.30.70.2460:FF:000001">
    <property type="entry name" value="DNA repair protein Rad4 family"/>
    <property type="match status" value="1"/>
</dbReference>
<keyword evidence="5" id="KW-0539">Nucleus</keyword>
<feature type="domain" description="Rad4 beta-hairpin" evidence="6">
    <location>
        <begin position="36"/>
        <end position="111"/>
    </location>
</feature>
<name>A0AAN8L3W5_9TELE</name>
<evidence type="ECO:0000256" key="3">
    <source>
        <dbReference type="ARBA" id="ARBA00022763"/>
    </source>
</evidence>
<dbReference type="Gene3D" id="1.10.10.10">
    <property type="entry name" value="Winged helix-like DNA-binding domain superfamily/Winged helix DNA-binding domain"/>
    <property type="match status" value="1"/>
</dbReference>
<dbReference type="InterPro" id="IPR036388">
    <property type="entry name" value="WH-like_DNA-bd_sf"/>
</dbReference>
<dbReference type="InterPro" id="IPR042488">
    <property type="entry name" value="Rad4_BHD3_sf"/>
</dbReference>
<dbReference type="GO" id="GO:0000111">
    <property type="term" value="C:nucleotide-excision repair factor 2 complex"/>
    <property type="evidence" value="ECO:0007669"/>
    <property type="project" value="TreeGrafter"/>
</dbReference>
<dbReference type="InterPro" id="IPR004583">
    <property type="entry name" value="DNA_repair_Rad4"/>
</dbReference>
<proteinExistence type="inferred from homology"/>
<dbReference type="GO" id="GO:0006289">
    <property type="term" value="P:nucleotide-excision repair"/>
    <property type="evidence" value="ECO:0007669"/>
    <property type="project" value="InterPro"/>
</dbReference>
<dbReference type="Gene3D" id="3.30.70.2460">
    <property type="entry name" value="Rad4, beta-hairpin domain BHD3"/>
    <property type="match status" value="1"/>
</dbReference>
<dbReference type="Proteomes" id="UP001356427">
    <property type="component" value="Unassembled WGS sequence"/>
</dbReference>
<evidence type="ECO:0000256" key="5">
    <source>
        <dbReference type="ARBA" id="ARBA00023242"/>
    </source>
</evidence>
<protein>
    <recommendedName>
        <fullName evidence="6">Rad4 beta-hairpin domain-containing protein</fullName>
    </recommendedName>
</protein>
<dbReference type="Pfam" id="PF10405">
    <property type="entry name" value="BHD_3"/>
    <property type="match status" value="1"/>
</dbReference>
<evidence type="ECO:0000256" key="1">
    <source>
        <dbReference type="ARBA" id="ARBA00004123"/>
    </source>
</evidence>